<evidence type="ECO:0000313" key="1">
    <source>
        <dbReference type="EMBL" id="GEM78898.1"/>
    </source>
</evidence>
<protein>
    <submittedName>
        <fullName evidence="1">Uncharacterized protein</fullName>
    </submittedName>
</protein>
<evidence type="ECO:0000313" key="2">
    <source>
        <dbReference type="Proteomes" id="UP000321113"/>
    </source>
</evidence>
<dbReference type="Proteomes" id="UP000321113">
    <property type="component" value="Unassembled WGS sequence"/>
</dbReference>
<accession>A0A511QNK2</accession>
<gene>
    <name evidence="1" type="ORF">VSU01S_11430</name>
</gene>
<reference evidence="1 2" key="1">
    <citation type="submission" date="2019-07" db="EMBL/GenBank/DDBJ databases">
        <title>Whole genome shotgun sequence of Vibrio superstes NBRC 103154.</title>
        <authorList>
            <person name="Hosoyama A."/>
            <person name="Uohara A."/>
            <person name="Ohji S."/>
            <person name="Ichikawa N."/>
        </authorList>
    </citation>
    <scope>NUCLEOTIDE SEQUENCE [LARGE SCALE GENOMIC DNA]</scope>
    <source>
        <strain evidence="1 2">NBRC 103154</strain>
    </source>
</reference>
<sequence length="333" mass="38881">MKNNFFNHAPKELALDGFLNWLIIEIKATDDIVSFFTKLGLCPNGTSSISEVKVRRQEKSTDLIIRYSADSKPYKALFENKTRGSASREQLKKYKKEFSDFQYYKFLKLARINFAEQKLLDELEYVAIGAQELCSAIECLTFSNQVTREFTEFLKFKYIEKIQYIESSMVSDNNYSLFADSQAQHHLIDAIHREIDGTNDATWFKSGANVGGRPWTQLDIGKKPKAYADSTEHLFWRVDEQIPGYYLRLTQYANVEAEFKETKQKNRDKLREIFAPISKRYDLTYTKPNNKGIKECEILKLFFKDNELPVIYDSLVELSKELIEAYYEISYDA</sequence>
<dbReference type="OrthoDB" id="6796607at2"/>
<dbReference type="AlphaFoldDB" id="A0A511QNK2"/>
<organism evidence="1 2">
    <name type="scientific">Vibrio superstes NBRC 103154</name>
    <dbReference type="NCBI Taxonomy" id="1219062"/>
    <lineage>
        <taxon>Bacteria</taxon>
        <taxon>Pseudomonadati</taxon>
        <taxon>Pseudomonadota</taxon>
        <taxon>Gammaproteobacteria</taxon>
        <taxon>Vibrionales</taxon>
        <taxon>Vibrionaceae</taxon>
        <taxon>Vibrio</taxon>
    </lineage>
</organism>
<dbReference type="RefSeq" id="WP_119008663.1">
    <property type="nucleotide sequence ID" value="NZ_BJXK01000004.1"/>
</dbReference>
<keyword evidence="2" id="KW-1185">Reference proteome</keyword>
<name>A0A511QNK2_9VIBR</name>
<proteinExistence type="predicted"/>
<comment type="caution">
    <text evidence="1">The sequence shown here is derived from an EMBL/GenBank/DDBJ whole genome shotgun (WGS) entry which is preliminary data.</text>
</comment>
<dbReference type="EMBL" id="BJXK01000004">
    <property type="protein sequence ID" value="GEM78898.1"/>
    <property type="molecule type" value="Genomic_DNA"/>
</dbReference>